<proteinExistence type="predicted"/>
<evidence type="ECO:0000256" key="1">
    <source>
        <dbReference type="SAM" id="Phobius"/>
    </source>
</evidence>
<dbReference type="PIRSF" id="PIRSF006563">
    <property type="entry name" value="UCP006563"/>
    <property type="match status" value="1"/>
</dbReference>
<organism evidence="3 4">
    <name type="scientific">Methanothermococcus okinawensis</name>
    <dbReference type="NCBI Taxonomy" id="155863"/>
    <lineage>
        <taxon>Archaea</taxon>
        <taxon>Methanobacteriati</taxon>
        <taxon>Methanobacteriota</taxon>
        <taxon>Methanomada group</taxon>
        <taxon>Methanococci</taxon>
        <taxon>Methanococcales</taxon>
        <taxon>Methanococcaceae</taxon>
        <taxon>Methanothermococcus</taxon>
    </lineage>
</organism>
<dbReference type="GO" id="GO:0052618">
    <property type="term" value="F:coenzyme F420-0:L-glutamate ligase activity"/>
    <property type="evidence" value="ECO:0007669"/>
    <property type="project" value="TreeGrafter"/>
</dbReference>
<dbReference type="PANTHER" id="PTHR47917">
    <property type="match status" value="1"/>
</dbReference>
<dbReference type="EMBL" id="DQVW01000117">
    <property type="protein sequence ID" value="HIQ33037.1"/>
    <property type="molecule type" value="Genomic_DNA"/>
</dbReference>
<dbReference type="InterPro" id="IPR002847">
    <property type="entry name" value="F420-0_gamma-glut_ligase-dom"/>
</dbReference>
<dbReference type="PANTHER" id="PTHR47917:SF1">
    <property type="entry name" value="COENZYME F420:L-GLUTAMATE LIGASE"/>
    <property type="match status" value="1"/>
</dbReference>
<evidence type="ECO:0000313" key="4">
    <source>
        <dbReference type="Proteomes" id="UP000623215"/>
    </source>
</evidence>
<dbReference type="Gene3D" id="3.30.1330.100">
    <property type="entry name" value="CofE-like"/>
    <property type="match status" value="1"/>
</dbReference>
<dbReference type="Pfam" id="PF01996">
    <property type="entry name" value="F420_ligase"/>
    <property type="match status" value="1"/>
</dbReference>
<gene>
    <name evidence="3" type="ORF">EYH55_06125</name>
</gene>
<evidence type="ECO:0000313" key="3">
    <source>
        <dbReference type="EMBL" id="HIQ33037.1"/>
    </source>
</evidence>
<keyword evidence="1" id="KW-1133">Transmembrane helix</keyword>
<keyword evidence="1" id="KW-0812">Transmembrane</keyword>
<feature type="domain" description="Coenzyme F420:L-glutamate ligase-like" evidence="2">
    <location>
        <begin position="19"/>
        <end position="207"/>
    </location>
</feature>
<accession>A0A833EDU9</accession>
<dbReference type="SUPFAM" id="SSF144010">
    <property type="entry name" value="CofE-like"/>
    <property type="match status" value="1"/>
</dbReference>
<dbReference type="InterPro" id="IPR012030">
    <property type="entry name" value="UCP006563"/>
</dbReference>
<evidence type="ECO:0000259" key="2">
    <source>
        <dbReference type="Pfam" id="PF01996"/>
    </source>
</evidence>
<dbReference type="Proteomes" id="UP000623215">
    <property type="component" value="Unassembled WGS sequence"/>
</dbReference>
<name>A0A833EDU9_9EURY</name>
<comment type="caution">
    <text evidence="3">The sequence shown here is derived from an EMBL/GenBank/DDBJ whole genome shotgun (WGS) entry which is preliminary data.</text>
</comment>
<keyword evidence="1" id="KW-0472">Membrane</keyword>
<feature type="transmembrane region" description="Helical" evidence="1">
    <location>
        <begin position="194"/>
        <end position="217"/>
    </location>
</feature>
<reference evidence="3" key="1">
    <citation type="journal article" date="2020" name="ISME J.">
        <title>Gammaproteobacteria mediating utilization of methyl-, sulfur- and petroleum organic compounds in deep ocean hydrothermal plumes.</title>
        <authorList>
            <person name="Zhou Z."/>
            <person name="Liu Y."/>
            <person name="Pan J."/>
            <person name="Cron B.R."/>
            <person name="Toner B.M."/>
            <person name="Anantharaman K."/>
            <person name="Breier J.A."/>
            <person name="Dick G.J."/>
            <person name="Li M."/>
        </authorList>
    </citation>
    <scope>NUCLEOTIDE SEQUENCE</scope>
    <source>
        <strain evidence="3">SZUA-1534</strain>
    </source>
</reference>
<dbReference type="AlphaFoldDB" id="A0A833EDU9"/>
<sequence>MYSGIQQEEVGSIVEAIPVKTRYLRRGEDYLEVIVTSLKREVKRGLKLEDGDFVVVSEKFIATGEGNLVDEREVKVGPLAYLCYLWSKYVWGYILGPLLRTRPDRIENLRRMPREETLRHKQVVIEKVGLLYALKPASEGGVDLTNVPGSYAVLLPRDPERSAERIHSVIKRELGVDVVVMVVDTDATYRFLRWYVTALPCAIGGIVSGIGVMGYILGKLAGVLKIGGLCGATPLAIAGNKVYKKYSLEEILHIAEVSDRCRADPLKSIHQYRERCGTFEISEELLEKMEHTPIVVVKGWKN</sequence>
<protein>
    <recommendedName>
        <fullName evidence="2">Coenzyme F420:L-glutamate ligase-like domain-containing protein</fullName>
    </recommendedName>
</protein>